<proteinExistence type="predicted"/>
<reference evidence="2 3" key="1">
    <citation type="submission" date="2023-04" db="EMBL/GenBank/DDBJ databases">
        <authorList>
            <person name="Hsu D."/>
        </authorList>
    </citation>
    <scope>NUCLEOTIDE SEQUENCE [LARGE SCALE GENOMIC DNA]</scope>
    <source>
        <strain evidence="2 3">MK1</strain>
    </source>
</reference>
<protein>
    <submittedName>
        <fullName evidence="2">DUF362 domain-containing protein</fullName>
    </submittedName>
</protein>
<dbReference type="KEGG" id="dbc:MFMK1_001425"/>
<dbReference type="Proteomes" id="UP001329915">
    <property type="component" value="Chromosome"/>
</dbReference>
<organism evidence="2 3">
    <name type="scientific">Metallumcola ferriviriculae</name>
    <dbReference type="NCBI Taxonomy" id="3039180"/>
    <lineage>
        <taxon>Bacteria</taxon>
        <taxon>Bacillati</taxon>
        <taxon>Bacillota</taxon>
        <taxon>Clostridia</taxon>
        <taxon>Neomoorellales</taxon>
        <taxon>Desulfitibacteraceae</taxon>
        <taxon>Metallumcola</taxon>
    </lineage>
</organism>
<evidence type="ECO:0000313" key="2">
    <source>
        <dbReference type="EMBL" id="WRO21615.1"/>
    </source>
</evidence>
<name>A0AAU0UMU4_9FIRM</name>
<evidence type="ECO:0000313" key="3">
    <source>
        <dbReference type="Proteomes" id="UP001329915"/>
    </source>
</evidence>
<dbReference type="Pfam" id="PF04015">
    <property type="entry name" value="DUF362"/>
    <property type="match status" value="1"/>
</dbReference>
<accession>A0AAU0UMU4</accession>
<dbReference type="EMBL" id="CP121694">
    <property type="protein sequence ID" value="WRO21615.1"/>
    <property type="molecule type" value="Genomic_DNA"/>
</dbReference>
<sequence>MDKLYVMYGDQAEEMAVKIMSALDVQQDIAQLGRQNPLIGIKPNLVVSQPAHWGATTSPELVRGVIKYLHEYGYKNIIILESAWVGDNTEDAFRVCGYKDISEDFGVELIDLKKDKAQELDVEGMKINVCGKALGVDYLINMPVLKAHCQTKMTCALKNLKGCIPDKEKRRFHTMGLHRPIAALNKVIKTNLVVVDGIVGDLTYEGGGNPVQMNRVIAGTDPVMVDTYAAELIGYQVDDIPYIGMAEELGVGSAQLVREDIDELNCLGDAPAVGEILASQEADRLAYWVLEQKACSACYSSLIHALQRLKDKGNLEQLTEKVYVGQGFKGKEKSGIGVGTCTGKLTKNVTGCPPTAKNIVSFLEAYLMAGNQS</sequence>
<evidence type="ECO:0000259" key="1">
    <source>
        <dbReference type="Pfam" id="PF04015"/>
    </source>
</evidence>
<dbReference type="AlphaFoldDB" id="A0AAU0UMU4"/>
<dbReference type="InterPro" id="IPR007160">
    <property type="entry name" value="DUF362"/>
</dbReference>
<dbReference type="RefSeq" id="WP_366924448.1">
    <property type="nucleotide sequence ID" value="NZ_CP121694.1"/>
</dbReference>
<feature type="domain" description="DUF362" evidence="1">
    <location>
        <begin position="39"/>
        <end position="231"/>
    </location>
</feature>
<keyword evidence="3" id="KW-1185">Reference proteome</keyword>
<gene>
    <name evidence="2" type="ORF">MFMK1_001425</name>
</gene>